<evidence type="ECO:0000259" key="2">
    <source>
        <dbReference type="PROSITE" id="PS50975"/>
    </source>
</evidence>
<dbReference type="SUPFAM" id="SSF56059">
    <property type="entry name" value="Glutathione synthetase ATP-binding domain-like"/>
    <property type="match status" value="1"/>
</dbReference>
<dbReference type="InterPro" id="IPR011761">
    <property type="entry name" value="ATP-grasp"/>
</dbReference>
<organism evidence="3 4">
    <name type="scientific">Butyricimonas virosa</name>
    <dbReference type="NCBI Taxonomy" id="544645"/>
    <lineage>
        <taxon>Bacteria</taxon>
        <taxon>Pseudomonadati</taxon>
        <taxon>Bacteroidota</taxon>
        <taxon>Bacteroidia</taxon>
        <taxon>Bacteroidales</taxon>
        <taxon>Odoribacteraceae</taxon>
        <taxon>Butyricimonas</taxon>
    </lineage>
</organism>
<dbReference type="Proteomes" id="UP000286038">
    <property type="component" value="Unassembled WGS sequence"/>
</dbReference>
<name>A0A415QRY9_9BACT</name>
<keyword evidence="1" id="KW-0067">ATP-binding</keyword>
<comment type="caution">
    <text evidence="3">The sequence shown here is derived from an EMBL/GenBank/DDBJ whole genome shotgun (WGS) entry which is preliminary data.</text>
</comment>
<dbReference type="GO" id="GO:0046872">
    <property type="term" value="F:metal ion binding"/>
    <property type="evidence" value="ECO:0007669"/>
    <property type="project" value="InterPro"/>
</dbReference>
<dbReference type="AlphaFoldDB" id="A0A415QRY9"/>
<dbReference type="RefSeq" id="WP_118448299.1">
    <property type="nucleotide sequence ID" value="NZ_CABJDM010000001.1"/>
</dbReference>
<proteinExistence type="predicted"/>
<accession>A0A415QRY9</accession>
<dbReference type="EMBL" id="QRPV01000001">
    <property type="protein sequence ID" value="RHM47659.1"/>
    <property type="molecule type" value="Genomic_DNA"/>
</dbReference>
<dbReference type="InterPro" id="IPR005479">
    <property type="entry name" value="CPAse_ATP-bd"/>
</dbReference>
<sequence length="402" mass="46473">MKISNLYRSIQSVPIVFGSGINALGLVRSFGLDDKYVVIYDYRKDIACCSKYAVWKQCPNPLDKDSFITFLESEGQKFHFKPFILVTNDEWLIPISKNEQRLSKYYIFSMSSWNVIENCTIKKNLYHILEGKNITLPWYIVCSSIDELLIRKLEIQYPVIIKPSVTIDFDKLLPSIGRNCEIHSVKDLEQYAQVLYSAGISGVDFIVQELIPGGAENLYTITTLSDKNGDIIAYSTGHKIRQFPPNAGTIVSGEVIYVEKLYDEVVQIIRELKFFGIANTEFKYDSRDQRYKLIEINPRPGKWNSSVLATGINLPQLAYNLFVLHEKPSVIPICNKCNIIWADFFTDAYYALFGFGRKGYKIYAMSLKEYMNSIKGKKYEAVFKWNDLKPFIRMLYNHLRRL</sequence>
<dbReference type="Gene3D" id="3.30.470.20">
    <property type="entry name" value="ATP-grasp fold, B domain"/>
    <property type="match status" value="1"/>
</dbReference>
<dbReference type="GO" id="GO:0005524">
    <property type="term" value="F:ATP binding"/>
    <property type="evidence" value="ECO:0007669"/>
    <property type="project" value="UniProtKB-UniRule"/>
</dbReference>
<reference evidence="3 4" key="1">
    <citation type="submission" date="2018-08" db="EMBL/GenBank/DDBJ databases">
        <title>A genome reference for cultivated species of the human gut microbiota.</title>
        <authorList>
            <person name="Zou Y."/>
            <person name="Xue W."/>
            <person name="Luo G."/>
        </authorList>
    </citation>
    <scope>NUCLEOTIDE SEQUENCE [LARGE SCALE GENOMIC DNA]</scope>
    <source>
        <strain evidence="3 4">AF34-33</strain>
    </source>
</reference>
<feature type="domain" description="ATP-grasp" evidence="2">
    <location>
        <begin position="126"/>
        <end position="323"/>
    </location>
</feature>
<dbReference type="Pfam" id="PF02786">
    <property type="entry name" value="CPSase_L_D2"/>
    <property type="match status" value="1"/>
</dbReference>
<evidence type="ECO:0000256" key="1">
    <source>
        <dbReference type="PROSITE-ProRule" id="PRU00409"/>
    </source>
</evidence>
<evidence type="ECO:0000313" key="4">
    <source>
        <dbReference type="Proteomes" id="UP000286038"/>
    </source>
</evidence>
<protein>
    <recommendedName>
        <fullName evidence="2">ATP-grasp domain-containing protein</fullName>
    </recommendedName>
</protein>
<gene>
    <name evidence="3" type="ORF">DWZ68_01445</name>
</gene>
<keyword evidence="1" id="KW-0547">Nucleotide-binding</keyword>
<dbReference type="PROSITE" id="PS50975">
    <property type="entry name" value="ATP_GRASP"/>
    <property type="match status" value="1"/>
</dbReference>
<evidence type="ECO:0000313" key="3">
    <source>
        <dbReference type="EMBL" id="RHM47659.1"/>
    </source>
</evidence>